<keyword evidence="2" id="KW-0812">Transmembrane</keyword>
<feature type="transmembrane region" description="Helical" evidence="2">
    <location>
        <begin position="71"/>
        <end position="92"/>
    </location>
</feature>
<keyword evidence="4" id="KW-1185">Reference proteome</keyword>
<dbReference type="EMBL" id="MCFK01007376">
    <property type="protein sequence ID" value="RKF57488.1"/>
    <property type="molecule type" value="Genomic_DNA"/>
</dbReference>
<accession>A0A420HJ84</accession>
<reference evidence="3 4" key="1">
    <citation type="journal article" date="2018" name="BMC Genomics">
        <title>Comparative genome analyses reveal sequence features reflecting distinct modes of host-adaptation between dicot and monocot powdery mildew.</title>
        <authorList>
            <person name="Wu Y."/>
            <person name="Ma X."/>
            <person name="Pan Z."/>
            <person name="Kale S.D."/>
            <person name="Song Y."/>
            <person name="King H."/>
            <person name="Zhang Q."/>
            <person name="Presley C."/>
            <person name="Deng X."/>
            <person name="Wei C.I."/>
            <person name="Xiao S."/>
        </authorList>
    </citation>
    <scope>NUCLEOTIDE SEQUENCE [LARGE SCALE GENOMIC DNA]</scope>
    <source>
        <strain evidence="3">UMSG2</strain>
    </source>
</reference>
<dbReference type="Proteomes" id="UP000286134">
    <property type="component" value="Unassembled WGS sequence"/>
</dbReference>
<evidence type="ECO:0000256" key="1">
    <source>
        <dbReference type="SAM" id="MobiDB-lite"/>
    </source>
</evidence>
<keyword evidence="2" id="KW-1133">Transmembrane helix</keyword>
<dbReference type="AlphaFoldDB" id="A0A420HJ84"/>
<organism evidence="3 4">
    <name type="scientific">Erysiphe neolycopersici</name>
    <dbReference type="NCBI Taxonomy" id="212602"/>
    <lineage>
        <taxon>Eukaryota</taxon>
        <taxon>Fungi</taxon>
        <taxon>Dikarya</taxon>
        <taxon>Ascomycota</taxon>
        <taxon>Pezizomycotina</taxon>
        <taxon>Leotiomycetes</taxon>
        <taxon>Erysiphales</taxon>
        <taxon>Erysiphaceae</taxon>
        <taxon>Erysiphe</taxon>
    </lineage>
</organism>
<evidence type="ECO:0000313" key="4">
    <source>
        <dbReference type="Proteomes" id="UP000286134"/>
    </source>
</evidence>
<gene>
    <name evidence="3" type="ORF">OnM2_073063</name>
</gene>
<name>A0A420HJ84_9PEZI</name>
<feature type="region of interest" description="Disordered" evidence="1">
    <location>
        <begin position="178"/>
        <end position="200"/>
    </location>
</feature>
<comment type="caution">
    <text evidence="3">The sequence shown here is derived from an EMBL/GenBank/DDBJ whole genome shotgun (WGS) entry which is preliminary data.</text>
</comment>
<keyword evidence="2" id="KW-0472">Membrane</keyword>
<evidence type="ECO:0000256" key="2">
    <source>
        <dbReference type="SAM" id="Phobius"/>
    </source>
</evidence>
<dbReference type="OrthoDB" id="5367275at2759"/>
<sequence>MFRNLLLFSENGWSQLVSCYANDLLSCCLLPTLQTQIVAVAPNNYFFRISEESQLVTPHEQMLLYSSQVSVAISSFIAFIFTVALFLSGYILQQKTLRDLRAEIRPQLSRNVYGADLYLPSHVGGENARLEKLQWKLNRGAADRSGEEYINFKHGEERNDDMFGVTRWQKQIKNLEKRNNAAAVRSQKKGLDKKDNLSPTLSRAERRKLIRSQILTEGDGDKPQTYRRRKF</sequence>
<proteinExistence type="predicted"/>
<protein>
    <submittedName>
        <fullName evidence="3">Uncharacterized protein</fullName>
    </submittedName>
</protein>
<evidence type="ECO:0000313" key="3">
    <source>
        <dbReference type="EMBL" id="RKF57488.1"/>
    </source>
</evidence>